<dbReference type="NCBIfam" id="NF008629">
    <property type="entry name" value="PRK11617.1"/>
    <property type="match status" value="1"/>
</dbReference>
<dbReference type="CDD" id="cd06559">
    <property type="entry name" value="Endonuclease_V"/>
    <property type="match status" value="1"/>
</dbReference>
<dbReference type="PANTHER" id="PTHR28511">
    <property type="entry name" value="ENDONUCLEASE V"/>
    <property type="match status" value="1"/>
</dbReference>
<dbReference type="GO" id="GO:0043737">
    <property type="term" value="F:deoxyribonuclease V activity"/>
    <property type="evidence" value="ECO:0007669"/>
    <property type="project" value="UniProtKB-UniRule"/>
</dbReference>
<sequence length="219" mass="23628">MKTHSWNLSPQEAVALQQRLAAQVITEDRLNQVHSVAGVDVGFENQGKITRAAVVVLRLADLSLVEQAVARQPTRFPYIPGLLSFRECPAVLAALEKLTVMPDLLLCDGQGIAHPRRFGIACHLGVLTDLPSIGVAKTRLVGKHGVVPDERGSWTPLVDKGETVGAVLRTRTGVKPIFISAGHRISLSSALHYVMACTTRYRLPETTRAADKLASGSGR</sequence>
<dbReference type="KEGG" id="nwr:E3U44_06485"/>
<keyword evidence="6" id="KW-0234">DNA repair</keyword>
<dbReference type="GO" id="GO:0016891">
    <property type="term" value="F:RNA endonuclease activity producing 5'-phosphomonoesters, hydrolytic mechanism"/>
    <property type="evidence" value="ECO:0007669"/>
    <property type="project" value="TreeGrafter"/>
</dbReference>
<keyword evidence="6" id="KW-0479">Metal-binding</keyword>
<keyword evidence="8" id="KW-1185">Reference proteome</keyword>
<dbReference type="EC" id="3.1.21.7" evidence="6"/>
<feature type="binding site" evidence="6">
    <location>
        <position position="108"/>
    </location>
    <ligand>
        <name>Mg(2+)</name>
        <dbReference type="ChEBI" id="CHEBI:18420"/>
    </ligand>
</feature>
<dbReference type="EMBL" id="CP038033">
    <property type="protein sequence ID" value="QBQ56476.1"/>
    <property type="molecule type" value="Genomic_DNA"/>
</dbReference>
<comment type="similarity">
    <text evidence="6">Belongs to the endonuclease V family.</text>
</comment>
<dbReference type="OrthoDB" id="9790916at2"/>
<dbReference type="GO" id="GO:0006281">
    <property type="term" value="P:DNA repair"/>
    <property type="evidence" value="ECO:0007669"/>
    <property type="project" value="UniProtKB-UniRule"/>
</dbReference>
<organism evidence="7 8">
    <name type="scientific">Nitrosococcus wardiae</name>
    <dbReference type="NCBI Taxonomy" id="1814290"/>
    <lineage>
        <taxon>Bacteria</taxon>
        <taxon>Pseudomonadati</taxon>
        <taxon>Pseudomonadota</taxon>
        <taxon>Gammaproteobacteria</taxon>
        <taxon>Chromatiales</taxon>
        <taxon>Chromatiaceae</taxon>
        <taxon>Nitrosococcus</taxon>
    </lineage>
</organism>
<evidence type="ECO:0000256" key="6">
    <source>
        <dbReference type="HAMAP-Rule" id="MF_00801"/>
    </source>
</evidence>
<feature type="site" description="Interaction with target DNA" evidence="6">
    <location>
        <position position="78"/>
    </location>
</feature>
<comment type="catalytic activity">
    <reaction evidence="6">
        <text>Endonucleolytic cleavage at apurinic or apyrimidinic sites to products with a 5'-phosphate.</text>
        <dbReference type="EC" id="3.1.21.7"/>
    </reaction>
</comment>
<dbReference type="InterPro" id="IPR007581">
    <property type="entry name" value="Endonuclease-V"/>
</dbReference>
<accession>A0A4P7C602</accession>
<protein>
    <recommendedName>
        <fullName evidence="6">Endonuclease V</fullName>
        <ecNumber evidence="6">3.1.21.7</ecNumber>
    </recommendedName>
    <alternativeName>
        <fullName evidence="6">Deoxyinosine 3'endonuclease</fullName>
    </alternativeName>
    <alternativeName>
        <fullName evidence="6">Deoxyribonuclease V</fullName>
        <shortName evidence="6">DNase V</shortName>
    </alternativeName>
</protein>
<evidence type="ECO:0000256" key="1">
    <source>
        <dbReference type="ARBA" id="ARBA00004496"/>
    </source>
</evidence>
<comment type="function">
    <text evidence="6">DNA repair enzyme involved in the repair of deaminated bases. Selectively cleaves double-stranded DNA at the second phosphodiester bond 3' to a deoxyinosine leaving behind the intact lesion on the nicked DNA.</text>
</comment>
<dbReference type="GO" id="GO:0005737">
    <property type="term" value="C:cytoplasm"/>
    <property type="evidence" value="ECO:0007669"/>
    <property type="project" value="UniProtKB-SubCell"/>
</dbReference>
<comment type="cofactor">
    <cofactor evidence="6">
        <name>Mg(2+)</name>
        <dbReference type="ChEBI" id="CHEBI:18420"/>
    </cofactor>
</comment>
<dbReference type="Gene3D" id="3.30.2170.10">
    <property type="entry name" value="archaeoglobus fulgidus dsm 4304 superfamily"/>
    <property type="match status" value="1"/>
</dbReference>
<dbReference type="GO" id="GO:0000287">
    <property type="term" value="F:magnesium ion binding"/>
    <property type="evidence" value="ECO:0007669"/>
    <property type="project" value="UniProtKB-UniRule"/>
</dbReference>
<evidence type="ECO:0000256" key="2">
    <source>
        <dbReference type="ARBA" id="ARBA00022490"/>
    </source>
</evidence>
<keyword evidence="6" id="KW-0227">DNA damage</keyword>
<evidence type="ECO:0000256" key="5">
    <source>
        <dbReference type="ARBA" id="ARBA00022801"/>
    </source>
</evidence>
<dbReference type="HAMAP" id="MF_00801">
    <property type="entry name" value="Endonuclease_5"/>
    <property type="match status" value="1"/>
</dbReference>
<evidence type="ECO:0000313" key="7">
    <source>
        <dbReference type="EMBL" id="QBQ56476.1"/>
    </source>
</evidence>
<keyword evidence="2 6" id="KW-0963">Cytoplasm</keyword>
<dbReference type="PANTHER" id="PTHR28511:SF1">
    <property type="entry name" value="ENDONUCLEASE V"/>
    <property type="match status" value="1"/>
</dbReference>
<keyword evidence="4 6" id="KW-0255">Endonuclease</keyword>
<feature type="binding site" evidence="6">
    <location>
        <position position="40"/>
    </location>
    <ligand>
        <name>Mg(2+)</name>
        <dbReference type="ChEBI" id="CHEBI:18420"/>
    </ligand>
</feature>
<name>A0A4P7C602_9GAMM</name>
<keyword evidence="6" id="KW-0460">Magnesium</keyword>
<dbReference type="Pfam" id="PF04493">
    <property type="entry name" value="Endonuclease_5"/>
    <property type="match status" value="1"/>
</dbReference>
<keyword evidence="3 6" id="KW-0540">Nuclease</keyword>
<dbReference type="AlphaFoldDB" id="A0A4P7C602"/>
<gene>
    <name evidence="6" type="primary">nfi</name>
    <name evidence="7" type="ORF">E3U44_06485</name>
</gene>
<dbReference type="Proteomes" id="UP000294325">
    <property type="component" value="Chromosome"/>
</dbReference>
<evidence type="ECO:0000256" key="3">
    <source>
        <dbReference type="ARBA" id="ARBA00022722"/>
    </source>
</evidence>
<comment type="subcellular location">
    <subcellularLocation>
        <location evidence="1 6">Cytoplasm</location>
    </subcellularLocation>
</comment>
<dbReference type="GO" id="GO:0003727">
    <property type="term" value="F:single-stranded RNA binding"/>
    <property type="evidence" value="ECO:0007669"/>
    <property type="project" value="TreeGrafter"/>
</dbReference>
<keyword evidence="5 6" id="KW-0378">Hydrolase</keyword>
<proteinExistence type="inferred from homology"/>
<evidence type="ECO:0000256" key="4">
    <source>
        <dbReference type="ARBA" id="ARBA00022759"/>
    </source>
</evidence>
<reference evidence="7 8" key="1">
    <citation type="submission" date="2019-03" db="EMBL/GenBank/DDBJ databases">
        <title>The genome sequence of Nitrosococcus wardiae strain D1FHST reveals the archetypal metabolic capacity of ammonia-oxidizing Gammaproteobacteria.</title>
        <authorList>
            <person name="Wang L."/>
            <person name="Lim C.K."/>
            <person name="Hanson T.E."/>
            <person name="Dang H."/>
            <person name="Klotz M.G."/>
        </authorList>
    </citation>
    <scope>NUCLEOTIDE SEQUENCE [LARGE SCALE GENOMIC DNA]</scope>
    <source>
        <strain evidence="7 8">D1FHS</strain>
    </source>
</reference>
<evidence type="ECO:0000313" key="8">
    <source>
        <dbReference type="Proteomes" id="UP000294325"/>
    </source>
</evidence>